<dbReference type="Proteomes" id="UP000198521">
    <property type="component" value="Unassembled WGS sequence"/>
</dbReference>
<dbReference type="AlphaFoldDB" id="A0A1H7T384"/>
<dbReference type="STRING" id="1038014.SAMN04487910_3273"/>
<evidence type="ECO:0008006" key="4">
    <source>
        <dbReference type="Google" id="ProtNLM"/>
    </source>
</evidence>
<name>A0A1H7T384_AQUAM</name>
<keyword evidence="3" id="KW-1185">Reference proteome</keyword>
<protein>
    <recommendedName>
        <fullName evidence="4">DUF1684 domain-containing protein</fullName>
    </recommendedName>
</protein>
<reference evidence="2 3" key="1">
    <citation type="submission" date="2016-10" db="EMBL/GenBank/DDBJ databases">
        <authorList>
            <person name="de Groot N.N."/>
        </authorList>
    </citation>
    <scope>NUCLEOTIDE SEQUENCE [LARGE SCALE GENOMIC DNA]</scope>
    <source>
        <strain evidence="2 3">DSM 25232</strain>
    </source>
</reference>
<feature type="signal peptide" evidence="1">
    <location>
        <begin position="1"/>
        <end position="28"/>
    </location>
</feature>
<evidence type="ECO:0000256" key="1">
    <source>
        <dbReference type="SAM" id="SignalP"/>
    </source>
</evidence>
<dbReference type="Pfam" id="PF07920">
    <property type="entry name" value="DUF1684"/>
    <property type="match status" value="1"/>
</dbReference>
<organism evidence="2 3">
    <name type="scientific">Aquimarina amphilecti</name>
    <dbReference type="NCBI Taxonomy" id="1038014"/>
    <lineage>
        <taxon>Bacteria</taxon>
        <taxon>Pseudomonadati</taxon>
        <taxon>Bacteroidota</taxon>
        <taxon>Flavobacteriia</taxon>
        <taxon>Flavobacteriales</taxon>
        <taxon>Flavobacteriaceae</taxon>
        <taxon>Aquimarina</taxon>
    </lineage>
</organism>
<accession>A0A1H7T384</accession>
<feature type="chain" id="PRO_5011645688" description="DUF1684 domain-containing protein" evidence="1">
    <location>
        <begin position="29"/>
        <end position="215"/>
    </location>
</feature>
<gene>
    <name evidence="2" type="ORF">SAMN04487910_3273</name>
</gene>
<proteinExistence type="predicted"/>
<evidence type="ECO:0000313" key="3">
    <source>
        <dbReference type="Proteomes" id="UP000198521"/>
    </source>
</evidence>
<dbReference type="EMBL" id="FOAB01000006">
    <property type="protein sequence ID" value="SEL79382.1"/>
    <property type="molecule type" value="Genomic_DNA"/>
</dbReference>
<evidence type="ECO:0000313" key="2">
    <source>
        <dbReference type="EMBL" id="SEL79382.1"/>
    </source>
</evidence>
<dbReference type="PANTHER" id="PTHR41913">
    <property type="entry name" value="DUF1684 DOMAIN-CONTAINING PROTEIN"/>
    <property type="match status" value="1"/>
</dbReference>
<dbReference type="PANTHER" id="PTHR41913:SF1">
    <property type="entry name" value="DUF1684 DOMAIN-CONTAINING PROTEIN"/>
    <property type="match status" value="1"/>
</dbReference>
<keyword evidence="1" id="KW-0732">Signal</keyword>
<dbReference type="OrthoDB" id="5493262at2"/>
<dbReference type="InterPro" id="IPR012467">
    <property type="entry name" value="DUF1684"/>
</dbReference>
<sequence length="215" mass="25057">MVCTFAKNKGTVHKLSFLLILFFGHVMAQDSTTIKKILTFQEELNKEFASEEESPLTPKDFKTFKELDFFDIDTTYSITAKFIRTPYETPFIMKTTTDREPVYVKYGEAHFMLQDREWILNVYQNQGLKTQPEYEDYLFLPFTDLTNGETSYGGGRFIDLKIPDADTIVIDFNKAYNPYCAYSARYSCPIPPEENHLELEIPVGVKKYNKHEVNK</sequence>